<accession>A0A518DE45</accession>
<dbReference type="EC" id="4.1.2.14" evidence="5"/>
<reference evidence="9 10" key="1">
    <citation type="submission" date="2019-02" db="EMBL/GenBank/DDBJ databases">
        <title>Deep-cultivation of Planctomycetes and their phenomic and genomic characterization uncovers novel biology.</title>
        <authorList>
            <person name="Wiegand S."/>
            <person name="Jogler M."/>
            <person name="Boedeker C."/>
            <person name="Pinto D."/>
            <person name="Vollmers J."/>
            <person name="Rivas-Marin E."/>
            <person name="Kohn T."/>
            <person name="Peeters S.H."/>
            <person name="Heuer A."/>
            <person name="Rast P."/>
            <person name="Oberbeckmann S."/>
            <person name="Bunk B."/>
            <person name="Jeske O."/>
            <person name="Meyerdierks A."/>
            <person name="Storesund J.E."/>
            <person name="Kallscheuer N."/>
            <person name="Luecker S."/>
            <person name="Lage O.M."/>
            <person name="Pohl T."/>
            <person name="Merkel B.J."/>
            <person name="Hornburger P."/>
            <person name="Mueller R.-W."/>
            <person name="Bruemmer F."/>
            <person name="Labrenz M."/>
            <person name="Spormann A.M."/>
            <person name="Op den Camp H."/>
            <person name="Overmann J."/>
            <person name="Amann R."/>
            <person name="Jetten M.S.M."/>
            <person name="Mascher T."/>
            <person name="Medema M.H."/>
            <person name="Devos D.P."/>
            <person name="Kaster A.-K."/>
            <person name="Ovreas L."/>
            <person name="Rohde M."/>
            <person name="Galperin M.Y."/>
            <person name="Jogler C."/>
        </authorList>
    </citation>
    <scope>NUCLEOTIDE SEQUENCE [LARGE SCALE GENOMIC DNA]</scope>
    <source>
        <strain evidence="9 10">Pla175</strain>
    </source>
</reference>
<dbReference type="GO" id="GO:0008675">
    <property type="term" value="F:2-dehydro-3-deoxy-phosphogluconate aldolase activity"/>
    <property type="evidence" value="ECO:0007669"/>
    <property type="project" value="UniProtKB-EC"/>
</dbReference>
<evidence type="ECO:0000313" key="9">
    <source>
        <dbReference type="EMBL" id="QDU89755.1"/>
    </source>
</evidence>
<evidence type="ECO:0000256" key="7">
    <source>
        <dbReference type="ARBA" id="ARBA00023270"/>
    </source>
</evidence>
<keyword evidence="6" id="KW-0456">Lyase</keyword>
<sequence length="209" mass="22029">MSDAVFEQLGRHKLAPVIALDDAKQAEPLAEALVAGGLPVAEVTFRTDAALESIRIMAQRGDLLVGAGTVLTTRQVDQAQEAGATFIVSPGFNPKVVRHAQQAGICVCPGVCTPSDIEQAIEHGLEVVKFFPAEAFGGLATLKAIAAPYRQVRFMPTGGIGPDNVRDYLAFDRVVACGGSWMVKPSLYADGDFAPVRRAAAEAVALVKQ</sequence>
<dbReference type="SUPFAM" id="SSF51569">
    <property type="entry name" value="Aldolase"/>
    <property type="match status" value="1"/>
</dbReference>
<comment type="catalytic activity">
    <reaction evidence="1">
        <text>2-dehydro-3-deoxy-6-phospho-D-gluconate = D-glyceraldehyde 3-phosphate + pyruvate</text>
        <dbReference type="Rhea" id="RHEA:17089"/>
        <dbReference type="ChEBI" id="CHEBI:15361"/>
        <dbReference type="ChEBI" id="CHEBI:57569"/>
        <dbReference type="ChEBI" id="CHEBI:59776"/>
        <dbReference type="EC" id="4.1.2.14"/>
    </reaction>
</comment>
<comment type="pathway">
    <text evidence="2">Carbohydrate acid metabolism; 2-dehydro-3-deoxy-D-gluconate degradation; D-glyceraldehyde 3-phosphate and pyruvate from 2-dehydro-3-deoxy-D-gluconate: step 2/2.</text>
</comment>
<evidence type="ECO:0000256" key="2">
    <source>
        <dbReference type="ARBA" id="ARBA00004736"/>
    </source>
</evidence>
<dbReference type="EMBL" id="CP036291">
    <property type="protein sequence ID" value="QDU89755.1"/>
    <property type="molecule type" value="Genomic_DNA"/>
</dbReference>
<dbReference type="RefSeq" id="WP_145286893.1">
    <property type="nucleotide sequence ID" value="NZ_CP036291.1"/>
</dbReference>
<protein>
    <recommendedName>
        <fullName evidence="5">2-dehydro-3-deoxy-phosphogluconate aldolase</fullName>
        <ecNumber evidence="5">4.1.2.14</ecNumber>
    </recommendedName>
</protein>
<evidence type="ECO:0000256" key="3">
    <source>
        <dbReference type="ARBA" id="ARBA00006906"/>
    </source>
</evidence>
<evidence type="ECO:0000313" key="10">
    <source>
        <dbReference type="Proteomes" id="UP000317429"/>
    </source>
</evidence>
<proteinExistence type="inferred from homology"/>
<dbReference type="InterPro" id="IPR031338">
    <property type="entry name" value="KDPG/KHG_AS_2"/>
</dbReference>
<dbReference type="Pfam" id="PF01081">
    <property type="entry name" value="Aldolase"/>
    <property type="match status" value="1"/>
</dbReference>
<keyword evidence="8" id="KW-0119">Carbohydrate metabolism</keyword>
<evidence type="ECO:0000256" key="6">
    <source>
        <dbReference type="ARBA" id="ARBA00023239"/>
    </source>
</evidence>
<dbReference type="CDD" id="cd00452">
    <property type="entry name" value="KDPG_aldolase"/>
    <property type="match status" value="1"/>
</dbReference>
<evidence type="ECO:0000256" key="8">
    <source>
        <dbReference type="ARBA" id="ARBA00023277"/>
    </source>
</evidence>
<dbReference type="InterPro" id="IPR013785">
    <property type="entry name" value="Aldolase_TIM"/>
</dbReference>
<dbReference type="Gene3D" id="3.20.20.70">
    <property type="entry name" value="Aldolase class I"/>
    <property type="match status" value="1"/>
</dbReference>
<dbReference type="OrthoDB" id="9802667at2"/>
<name>A0A518DE45_9BACT</name>
<dbReference type="NCBIfam" id="TIGR01182">
    <property type="entry name" value="eda"/>
    <property type="match status" value="1"/>
</dbReference>
<dbReference type="KEGG" id="pnd:Pla175_31500"/>
<comment type="subunit">
    <text evidence="4">Homotrimer.</text>
</comment>
<evidence type="ECO:0000256" key="1">
    <source>
        <dbReference type="ARBA" id="ARBA00000654"/>
    </source>
</evidence>
<evidence type="ECO:0000256" key="4">
    <source>
        <dbReference type="ARBA" id="ARBA00011233"/>
    </source>
</evidence>
<keyword evidence="10" id="KW-1185">Reference proteome</keyword>
<organism evidence="9 10">
    <name type="scientific">Pirellulimonas nuda</name>
    <dbReference type="NCBI Taxonomy" id="2528009"/>
    <lineage>
        <taxon>Bacteria</taxon>
        <taxon>Pseudomonadati</taxon>
        <taxon>Planctomycetota</taxon>
        <taxon>Planctomycetia</taxon>
        <taxon>Pirellulales</taxon>
        <taxon>Lacipirellulaceae</taxon>
        <taxon>Pirellulimonas</taxon>
    </lineage>
</organism>
<dbReference type="NCBIfam" id="NF004325">
    <property type="entry name" value="PRK05718.1"/>
    <property type="match status" value="1"/>
</dbReference>
<dbReference type="InterPro" id="IPR031337">
    <property type="entry name" value="KDPG/KHG_AS_1"/>
</dbReference>
<dbReference type="InterPro" id="IPR000887">
    <property type="entry name" value="Aldlse_KDPG_KHG"/>
</dbReference>
<gene>
    <name evidence="9" type="primary">eda</name>
    <name evidence="9" type="ORF">Pla175_31500</name>
</gene>
<dbReference type="AlphaFoldDB" id="A0A518DE45"/>
<dbReference type="PANTHER" id="PTHR30246:SF1">
    <property type="entry name" value="2-DEHYDRO-3-DEOXY-6-PHOSPHOGALACTONATE ALDOLASE-RELATED"/>
    <property type="match status" value="1"/>
</dbReference>
<dbReference type="PROSITE" id="PS00159">
    <property type="entry name" value="ALDOLASE_KDPG_KHG_1"/>
    <property type="match status" value="1"/>
</dbReference>
<dbReference type="Proteomes" id="UP000317429">
    <property type="component" value="Chromosome"/>
</dbReference>
<evidence type="ECO:0000256" key="5">
    <source>
        <dbReference type="ARBA" id="ARBA00013063"/>
    </source>
</evidence>
<dbReference type="PROSITE" id="PS00160">
    <property type="entry name" value="ALDOLASE_KDPG_KHG_2"/>
    <property type="match status" value="1"/>
</dbReference>
<comment type="similarity">
    <text evidence="3">Belongs to the KHG/KDPG aldolase family.</text>
</comment>
<keyword evidence="7" id="KW-0704">Schiff base</keyword>
<dbReference type="PANTHER" id="PTHR30246">
    <property type="entry name" value="2-KETO-3-DEOXY-6-PHOSPHOGLUCONATE ALDOLASE"/>
    <property type="match status" value="1"/>
</dbReference>